<name>A0ABZ0I1D5_9GAMM</name>
<dbReference type="PROSITE" id="PS51123">
    <property type="entry name" value="OMPA_2"/>
    <property type="match status" value="1"/>
</dbReference>
<dbReference type="EMBL" id="CP136864">
    <property type="protein sequence ID" value="WOJ93324.1"/>
    <property type="molecule type" value="Genomic_DNA"/>
</dbReference>
<sequence>MVEEDGPAGSPAWMATFADLMSLLMCFFVLLLSFAEMDVEKFKQIAGSMKMAFGVQNEFELEDIPKGTSVVATEFSPGQTSDTPIETIQQITDQTTDPSLRVGDGELDDAEAEELLQEKITALLAETEADAEKLKDMLEDETQTGKVDVESDGRTITVRIREQGSFPSGSATLNTDFVPVMARIRDALVEIPGTISIEGHTDSTPLRGGRYESNWGLSSSRALSVTHELLREGLLKDDRMMVVGFADTRPFTFNDTVEGRASNRRVEIVIRQGIDDAENTELDNIREINPDALDILGIE</sequence>
<dbReference type="NCBIfam" id="NF006508">
    <property type="entry name" value="PRK08944.1"/>
    <property type="match status" value="1"/>
</dbReference>
<dbReference type="InterPro" id="IPR036737">
    <property type="entry name" value="OmpA-like_sf"/>
</dbReference>
<evidence type="ECO:0000256" key="5">
    <source>
        <dbReference type="ARBA" id="ARBA00022989"/>
    </source>
</evidence>
<evidence type="ECO:0000256" key="8">
    <source>
        <dbReference type="SAM" id="Coils"/>
    </source>
</evidence>
<dbReference type="RefSeq" id="WP_407347973.1">
    <property type="nucleotide sequence ID" value="NZ_CP136864.1"/>
</dbReference>
<dbReference type="CDD" id="cd07185">
    <property type="entry name" value="OmpA_C-like"/>
    <property type="match status" value="1"/>
</dbReference>
<keyword evidence="11" id="KW-0282">Flagellum</keyword>
<comment type="similarity">
    <text evidence="2">Belongs to the MotB family.</text>
</comment>
<dbReference type="SUPFAM" id="SSF103088">
    <property type="entry name" value="OmpA-like"/>
    <property type="match status" value="1"/>
</dbReference>
<gene>
    <name evidence="11" type="ORF">R0135_16295</name>
</gene>
<keyword evidence="11" id="KW-0969">Cilium</keyword>
<comment type="subcellular location">
    <subcellularLocation>
        <location evidence="1">Cell membrane</location>
        <topology evidence="1">Single-pass membrane protein</topology>
    </subcellularLocation>
</comment>
<dbReference type="Proteomes" id="UP001626537">
    <property type="component" value="Chromosome"/>
</dbReference>
<evidence type="ECO:0000256" key="9">
    <source>
        <dbReference type="SAM" id="Phobius"/>
    </source>
</evidence>
<evidence type="ECO:0000313" key="11">
    <source>
        <dbReference type="EMBL" id="WOJ93324.1"/>
    </source>
</evidence>
<organism evidence="11 12">
    <name type="scientific">Congregibacter variabilis</name>
    <dbReference type="NCBI Taxonomy" id="3081200"/>
    <lineage>
        <taxon>Bacteria</taxon>
        <taxon>Pseudomonadati</taxon>
        <taxon>Pseudomonadota</taxon>
        <taxon>Gammaproteobacteria</taxon>
        <taxon>Cellvibrionales</taxon>
        <taxon>Halieaceae</taxon>
        <taxon>Congregibacter</taxon>
    </lineage>
</organism>
<accession>A0ABZ0I1D5</accession>
<keyword evidence="6 7" id="KW-0472">Membrane</keyword>
<keyword evidence="4 9" id="KW-0812">Transmembrane</keyword>
<keyword evidence="11" id="KW-0966">Cell projection</keyword>
<evidence type="ECO:0000256" key="2">
    <source>
        <dbReference type="ARBA" id="ARBA00008914"/>
    </source>
</evidence>
<evidence type="ECO:0000313" key="12">
    <source>
        <dbReference type="Proteomes" id="UP001626537"/>
    </source>
</evidence>
<keyword evidence="3" id="KW-1003">Cell membrane</keyword>
<feature type="domain" description="OmpA-like" evidence="10">
    <location>
        <begin position="153"/>
        <end position="274"/>
    </location>
</feature>
<evidence type="ECO:0000256" key="3">
    <source>
        <dbReference type="ARBA" id="ARBA00022475"/>
    </source>
</evidence>
<dbReference type="Gene3D" id="3.30.1330.60">
    <property type="entry name" value="OmpA-like domain"/>
    <property type="match status" value="1"/>
</dbReference>
<keyword evidence="5 9" id="KW-1133">Transmembrane helix</keyword>
<dbReference type="Pfam" id="PF00691">
    <property type="entry name" value="OmpA"/>
    <property type="match status" value="1"/>
</dbReference>
<dbReference type="PANTHER" id="PTHR30329">
    <property type="entry name" value="STATOR ELEMENT OF FLAGELLAR MOTOR COMPLEX"/>
    <property type="match status" value="1"/>
</dbReference>
<reference evidence="11 12" key="1">
    <citation type="submission" date="2023-10" db="EMBL/GenBank/DDBJ databases">
        <title>Two novel species belonging to the OM43/NOR5 clade.</title>
        <authorList>
            <person name="Park M."/>
        </authorList>
    </citation>
    <scope>NUCLEOTIDE SEQUENCE [LARGE SCALE GENOMIC DNA]</scope>
    <source>
        <strain evidence="11 12">IMCC43200</strain>
    </source>
</reference>
<dbReference type="InterPro" id="IPR006665">
    <property type="entry name" value="OmpA-like"/>
</dbReference>
<evidence type="ECO:0000256" key="1">
    <source>
        <dbReference type="ARBA" id="ARBA00004162"/>
    </source>
</evidence>
<evidence type="ECO:0000256" key="6">
    <source>
        <dbReference type="ARBA" id="ARBA00023136"/>
    </source>
</evidence>
<evidence type="ECO:0000256" key="7">
    <source>
        <dbReference type="PROSITE-ProRule" id="PRU00473"/>
    </source>
</evidence>
<protein>
    <submittedName>
        <fullName evidence="11">Flagellar motor protein MotB</fullName>
    </submittedName>
</protein>
<dbReference type="PANTHER" id="PTHR30329:SF21">
    <property type="entry name" value="LIPOPROTEIN YIAD-RELATED"/>
    <property type="match status" value="1"/>
</dbReference>
<evidence type="ECO:0000259" key="10">
    <source>
        <dbReference type="PROSITE" id="PS51123"/>
    </source>
</evidence>
<proteinExistence type="inferred from homology"/>
<feature type="coiled-coil region" evidence="8">
    <location>
        <begin position="117"/>
        <end position="144"/>
    </location>
</feature>
<keyword evidence="8" id="KW-0175">Coiled coil</keyword>
<dbReference type="InterPro" id="IPR050330">
    <property type="entry name" value="Bact_OuterMem_StrucFunc"/>
</dbReference>
<dbReference type="InterPro" id="IPR025713">
    <property type="entry name" value="MotB-like_N_dom"/>
</dbReference>
<dbReference type="Pfam" id="PF13677">
    <property type="entry name" value="MotB_plug"/>
    <property type="match status" value="1"/>
</dbReference>
<feature type="transmembrane region" description="Helical" evidence="9">
    <location>
        <begin position="12"/>
        <end position="35"/>
    </location>
</feature>
<keyword evidence="12" id="KW-1185">Reference proteome</keyword>
<evidence type="ECO:0000256" key="4">
    <source>
        <dbReference type="ARBA" id="ARBA00022692"/>
    </source>
</evidence>